<feature type="compositionally biased region" description="Basic and acidic residues" evidence="7">
    <location>
        <begin position="217"/>
        <end position="228"/>
    </location>
</feature>
<name>A0A0P9EU81_9BACL</name>
<protein>
    <recommendedName>
        <fullName evidence="6">Ribosomal RNA small subunit methyltransferase G</fullName>
        <ecNumber evidence="6">2.1.1.-</ecNumber>
    </recommendedName>
    <alternativeName>
        <fullName evidence="6">16S rRNA 7-methylguanosine methyltransferase</fullName>
        <shortName evidence="6">16S rRNA m7G methyltransferase</shortName>
    </alternativeName>
</protein>
<dbReference type="InterPro" id="IPR029063">
    <property type="entry name" value="SAM-dependent_MTases_sf"/>
</dbReference>
<dbReference type="HAMAP" id="MF_00074">
    <property type="entry name" value="16SrRNA_methyltr_G"/>
    <property type="match status" value="1"/>
</dbReference>
<evidence type="ECO:0000256" key="7">
    <source>
        <dbReference type="SAM" id="MobiDB-lite"/>
    </source>
</evidence>
<dbReference type="Gene3D" id="3.40.50.150">
    <property type="entry name" value="Vaccinia Virus protein VP39"/>
    <property type="match status" value="1"/>
</dbReference>
<keyword evidence="2 6" id="KW-0698">rRNA processing</keyword>
<dbReference type="PIRSF" id="PIRSF003078">
    <property type="entry name" value="GidB"/>
    <property type="match status" value="1"/>
</dbReference>
<dbReference type="PANTHER" id="PTHR31760:SF0">
    <property type="entry name" value="S-ADENOSYL-L-METHIONINE-DEPENDENT METHYLTRANSFERASES SUPERFAMILY PROTEIN"/>
    <property type="match status" value="1"/>
</dbReference>
<dbReference type="Pfam" id="PF02527">
    <property type="entry name" value="GidB"/>
    <property type="match status" value="1"/>
</dbReference>
<evidence type="ECO:0000256" key="1">
    <source>
        <dbReference type="ARBA" id="ARBA00022490"/>
    </source>
</evidence>
<evidence type="ECO:0000256" key="6">
    <source>
        <dbReference type="HAMAP-Rule" id="MF_00074"/>
    </source>
</evidence>
<dbReference type="STRING" id="471514.AN477_17285"/>
<dbReference type="AlphaFoldDB" id="A0A0P9EU81"/>
<dbReference type="GO" id="GO:0070043">
    <property type="term" value="F:rRNA (guanine-N7-)-methyltransferase activity"/>
    <property type="evidence" value="ECO:0007669"/>
    <property type="project" value="UniProtKB-UniRule"/>
</dbReference>
<evidence type="ECO:0000313" key="9">
    <source>
        <dbReference type="Proteomes" id="UP000050482"/>
    </source>
</evidence>
<feature type="binding site" evidence="6">
    <location>
        <begin position="129"/>
        <end position="130"/>
    </location>
    <ligand>
        <name>S-adenosyl-L-methionine</name>
        <dbReference type="ChEBI" id="CHEBI:59789"/>
    </ligand>
</feature>
<comment type="caution">
    <text evidence="6">Lacks conserved residue(s) required for the propagation of feature annotation.</text>
</comment>
<dbReference type="SUPFAM" id="SSF53335">
    <property type="entry name" value="S-adenosyl-L-methionine-dependent methyltransferases"/>
    <property type="match status" value="1"/>
</dbReference>
<evidence type="ECO:0000256" key="2">
    <source>
        <dbReference type="ARBA" id="ARBA00022552"/>
    </source>
</evidence>
<dbReference type="EC" id="2.1.1.-" evidence="6"/>
<dbReference type="OrthoDB" id="9808773at2"/>
<comment type="subcellular location">
    <subcellularLocation>
        <location evidence="6">Cytoplasm</location>
    </subcellularLocation>
</comment>
<dbReference type="PANTHER" id="PTHR31760">
    <property type="entry name" value="S-ADENOSYL-L-METHIONINE-DEPENDENT METHYLTRANSFERASES SUPERFAMILY PROTEIN"/>
    <property type="match status" value="1"/>
</dbReference>
<dbReference type="CDD" id="cd02440">
    <property type="entry name" value="AdoMet_MTases"/>
    <property type="match status" value="1"/>
</dbReference>
<comment type="caution">
    <text evidence="8">The sequence shown here is derived from an EMBL/GenBank/DDBJ whole genome shotgun (WGS) entry which is preliminary data.</text>
</comment>
<feature type="binding site" evidence="6">
    <location>
        <position position="148"/>
    </location>
    <ligand>
        <name>S-adenosyl-L-methionine</name>
        <dbReference type="ChEBI" id="CHEBI:59789"/>
    </ligand>
</feature>
<dbReference type="InterPro" id="IPR003682">
    <property type="entry name" value="rRNA_ssu_MeTfrase_G"/>
</dbReference>
<dbReference type="PATRIC" id="fig|471514.4.peg.3583"/>
<keyword evidence="4 6" id="KW-0808">Transferase</keyword>
<keyword evidence="1 6" id="KW-0963">Cytoplasm</keyword>
<organism evidence="8 9">
    <name type="scientific">Alicyclobacillus ferrooxydans</name>
    <dbReference type="NCBI Taxonomy" id="471514"/>
    <lineage>
        <taxon>Bacteria</taxon>
        <taxon>Bacillati</taxon>
        <taxon>Bacillota</taxon>
        <taxon>Bacilli</taxon>
        <taxon>Bacillales</taxon>
        <taxon>Alicyclobacillaceae</taxon>
        <taxon>Alicyclobacillus</taxon>
    </lineage>
</organism>
<keyword evidence="9" id="KW-1185">Reference proteome</keyword>
<keyword evidence="5 6" id="KW-0949">S-adenosyl-L-methionine</keyword>
<feature type="binding site" evidence="6">
    <location>
        <position position="78"/>
    </location>
    <ligand>
        <name>S-adenosyl-L-methionine</name>
        <dbReference type="ChEBI" id="CHEBI:59789"/>
    </ligand>
</feature>
<evidence type="ECO:0000313" key="8">
    <source>
        <dbReference type="EMBL" id="KPV42504.1"/>
    </source>
</evidence>
<accession>A0A0P9EU81</accession>
<evidence type="ECO:0000256" key="3">
    <source>
        <dbReference type="ARBA" id="ARBA00022603"/>
    </source>
</evidence>
<dbReference type="EMBL" id="LJCO01000076">
    <property type="protein sequence ID" value="KPV42504.1"/>
    <property type="molecule type" value="Genomic_DNA"/>
</dbReference>
<reference evidence="8 9" key="1">
    <citation type="submission" date="2015-09" db="EMBL/GenBank/DDBJ databases">
        <title>Draft genome sequence of Alicyclobacillus ferrooxydans DSM 22381.</title>
        <authorList>
            <person name="Hemp J."/>
        </authorList>
    </citation>
    <scope>NUCLEOTIDE SEQUENCE [LARGE SCALE GENOMIC DNA]</scope>
    <source>
        <strain evidence="8 9">TC-34</strain>
    </source>
</reference>
<dbReference type="GO" id="GO:0005829">
    <property type="term" value="C:cytosol"/>
    <property type="evidence" value="ECO:0007669"/>
    <property type="project" value="TreeGrafter"/>
</dbReference>
<dbReference type="Proteomes" id="UP000050482">
    <property type="component" value="Unassembled WGS sequence"/>
</dbReference>
<gene>
    <name evidence="6" type="primary">rsmG</name>
    <name evidence="8" type="ORF">AN477_17285</name>
</gene>
<feature type="region of interest" description="Disordered" evidence="7">
    <location>
        <begin position="217"/>
        <end position="238"/>
    </location>
</feature>
<comment type="similarity">
    <text evidence="6">Belongs to the methyltransferase superfamily. RNA methyltransferase RsmG family.</text>
</comment>
<dbReference type="NCBIfam" id="TIGR00138">
    <property type="entry name" value="rsmG_gidB"/>
    <property type="match status" value="1"/>
</dbReference>
<keyword evidence="3 6" id="KW-0489">Methyltransferase</keyword>
<dbReference type="RefSeq" id="WP_054970425.1">
    <property type="nucleotide sequence ID" value="NZ_LJCO01000076.1"/>
</dbReference>
<comment type="function">
    <text evidence="6">Specifically methylates the N7 position of guanine in position 535 of 16S rRNA.</text>
</comment>
<feature type="binding site" evidence="6">
    <location>
        <position position="83"/>
    </location>
    <ligand>
        <name>S-adenosyl-L-methionine</name>
        <dbReference type="ChEBI" id="CHEBI:59789"/>
    </ligand>
</feature>
<sequence>MGDVRELRKAFASLNDTAWEQLGTYFQMLVDWNEKVNLTAITDETEVYVKHFFDSLLIASSSESESVLASSHRICDIGTGAGFPGLVLAIAAPGKHFVLVDALAKRLKFLQSVVDALALKNVDLVHARAEDFSRQKQYRESFDLVVSRAVAKLNVLCELTLPLVKVGGWFVSYKGPSVEDESAEATHAIGILGGREAFMQSCTLPLDMGTRTLVGIRKDRSTPKEYPRKAGTPQKAPL</sequence>
<dbReference type="FunFam" id="3.40.50.150:FF:000041">
    <property type="entry name" value="Ribosomal RNA small subunit methyltransferase G"/>
    <property type="match status" value="1"/>
</dbReference>
<evidence type="ECO:0000256" key="4">
    <source>
        <dbReference type="ARBA" id="ARBA00022679"/>
    </source>
</evidence>
<proteinExistence type="inferred from homology"/>
<evidence type="ECO:0000256" key="5">
    <source>
        <dbReference type="ARBA" id="ARBA00022691"/>
    </source>
</evidence>